<dbReference type="Proteomes" id="UP000762676">
    <property type="component" value="Unassembled WGS sequence"/>
</dbReference>
<dbReference type="Gene3D" id="2.40.128.20">
    <property type="match status" value="1"/>
</dbReference>
<dbReference type="InterPro" id="IPR012674">
    <property type="entry name" value="Calycin"/>
</dbReference>
<dbReference type="SUPFAM" id="SSF50814">
    <property type="entry name" value="Lipocalins"/>
    <property type="match status" value="1"/>
</dbReference>
<gene>
    <name evidence="2" type="ORF">ElyMa_006036400</name>
</gene>
<dbReference type="AlphaFoldDB" id="A0AAV4GK13"/>
<dbReference type="CDD" id="cd00742">
    <property type="entry name" value="FABP"/>
    <property type="match status" value="1"/>
</dbReference>
<organism evidence="2 3">
    <name type="scientific">Elysia marginata</name>
    <dbReference type="NCBI Taxonomy" id="1093978"/>
    <lineage>
        <taxon>Eukaryota</taxon>
        <taxon>Metazoa</taxon>
        <taxon>Spiralia</taxon>
        <taxon>Lophotrochozoa</taxon>
        <taxon>Mollusca</taxon>
        <taxon>Gastropoda</taxon>
        <taxon>Heterobranchia</taxon>
        <taxon>Euthyneura</taxon>
        <taxon>Panpulmonata</taxon>
        <taxon>Sacoglossa</taxon>
        <taxon>Placobranchoidea</taxon>
        <taxon>Plakobranchidae</taxon>
        <taxon>Elysia</taxon>
    </lineage>
</organism>
<dbReference type="EMBL" id="BMAT01012094">
    <property type="protein sequence ID" value="GFR85757.1"/>
    <property type="molecule type" value="Genomic_DNA"/>
</dbReference>
<comment type="similarity">
    <text evidence="1">Belongs to the calycin superfamily. Fatty-acid binding protein (FABP) family.</text>
</comment>
<evidence type="ECO:0000256" key="1">
    <source>
        <dbReference type="ARBA" id="ARBA00008390"/>
    </source>
</evidence>
<evidence type="ECO:0000313" key="2">
    <source>
        <dbReference type="EMBL" id="GFR85757.1"/>
    </source>
</evidence>
<protein>
    <submittedName>
        <fullName evidence="2">Fatty acid-binding protein</fullName>
    </submittedName>
</protein>
<proteinExistence type="inferred from homology"/>
<evidence type="ECO:0000313" key="3">
    <source>
        <dbReference type="Proteomes" id="UP000762676"/>
    </source>
</evidence>
<dbReference type="PANTHER" id="PTHR11955">
    <property type="entry name" value="FATTY ACID BINDING PROTEIN"/>
    <property type="match status" value="1"/>
</dbReference>
<sequence length="142" mass="16406">MIEQLVDITFRTETSEGLEEYMEAQKLNFILRKVAKTLTIYETLSQEGDQFTYKFESTFKNHKMVFKLGESFVDKGPDGREMKTTFTVEGDKLVCTQENIKPNDVPCKIERVILPDGKMQVKLISVPTNTVCTRLYSVHKKK</sequence>
<comment type="caution">
    <text evidence="2">The sequence shown here is derived from an EMBL/GenBank/DDBJ whole genome shotgun (WGS) entry which is preliminary data.</text>
</comment>
<name>A0AAV4GK13_9GAST</name>
<keyword evidence="3" id="KW-1185">Reference proteome</keyword>
<accession>A0AAV4GK13</accession>
<dbReference type="GO" id="GO:0008289">
    <property type="term" value="F:lipid binding"/>
    <property type="evidence" value="ECO:0007669"/>
    <property type="project" value="UniProtKB-KW"/>
</dbReference>
<dbReference type="InterPro" id="IPR031259">
    <property type="entry name" value="ILBP"/>
</dbReference>
<reference evidence="2 3" key="1">
    <citation type="journal article" date="2021" name="Elife">
        <title>Chloroplast acquisition without the gene transfer in kleptoplastic sea slugs, Plakobranchus ocellatus.</title>
        <authorList>
            <person name="Maeda T."/>
            <person name="Takahashi S."/>
            <person name="Yoshida T."/>
            <person name="Shimamura S."/>
            <person name="Takaki Y."/>
            <person name="Nagai Y."/>
            <person name="Toyoda A."/>
            <person name="Suzuki Y."/>
            <person name="Arimoto A."/>
            <person name="Ishii H."/>
            <person name="Satoh N."/>
            <person name="Nishiyama T."/>
            <person name="Hasebe M."/>
            <person name="Maruyama T."/>
            <person name="Minagawa J."/>
            <person name="Obokata J."/>
            <person name="Shigenobu S."/>
        </authorList>
    </citation>
    <scope>NUCLEOTIDE SEQUENCE [LARGE SCALE GENOMIC DNA]</scope>
</reference>